<dbReference type="Gene3D" id="1.10.443.10">
    <property type="entry name" value="Intergrase catalytic core"/>
    <property type="match status" value="1"/>
</dbReference>
<comment type="caution">
    <text evidence="7">The sequence shown here is derived from an EMBL/GenBank/DDBJ whole genome shotgun (WGS) entry which is preliminary data.</text>
</comment>
<dbReference type="InterPro" id="IPR011010">
    <property type="entry name" value="DNA_brk_join_enz"/>
</dbReference>
<keyword evidence="3 7" id="KW-0238">DNA-binding</keyword>
<evidence type="ECO:0000313" key="8">
    <source>
        <dbReference type="Proteomes" id="UP001321014"/>
    </source>
</evidence>
<dbReference type="Gene3D" id="1.10.150.130">
    <property type="match status" value="1"/>
</dbReference>
<dbReference type="RefSeq" id="WP_263387324.1">
    <property type="nucleotide sequence ID" value="NZ_JAOVQN010000003.1"/>
</dbReference>
<sequence length="375" mass="41360">MTRKSIRTLPAGRHADSGQNGTLGLYLNVTATGYRSWIGRTKIAGKTHSFGLGSLRDVDLDEARDVWRDIRRRIRNGEDPAAIKKRGKPGETFADMARRAYAARAPRLKDAKASQWLTSLEQHMGPLWAAPIGHVTAPALLDQLSPLVATKTETARKLIGRVGATFDYAIALGVVAANPAPAVRSAAPWPAKRVEHHAAVPWQEAPALFARIRALDTVGSAALIVTILTGSRGGAVRHMTPEQIDGDTWTAPADIMKMSRAYDYPLTPVAKTVVDRYAAIADPWLFRGMKGKPISDMTMLKVLRDLGTPYTVHGWRSTLTDWARDTLHIDDEMIDALLAHTKEAKRIAYARSDLLDRRRAVQLQWEAYLCKNAHV</sequence>
<evidence type="ECO:0000313" key="7">
    <source>
        <dbReference type="EMBL" id="MCU9837162.1"/>
    </source>
</evidence>
<dbReference type="Proteomes" id="UP001321014">
    <property type="component" value="Unassembled WGS sequence"/>
</dbReference>
<dbReference type="InterPro" id="IPR050808">
    <property type="entry name" value="Phage_Integrase"/>
</dbReference>
<comment type="similarity">
    <text evidence="1">Belongs to the 'phage' integrase family.</text>
</comment>
<feature type="domain" description="Phage integrase central" evidence="6">
    <location>
        <begin position="93"/>
        <end position="186"/>
    </location>
</feature>
<dbReference type="PANTHER" id="PTHR30629:SF2">
    <property type="entry name" value="PROPHAGE INTEGRASE INTS-RELATED"/>
    <property type="match status" value="1"/>
</dbReference>
<organism evidence="7 8">
    <name type="scientific">Ruegeria marisflavi</name>
    <dbReference type="NCBI Taxonomy" id="2984152"/>
    <lineage>
        <taxon>Bacteria</taxon>
        <taxon>Pseudomonadati</taxon>
        <taxon>Pseudomonadota</taxon>
        <taxon>Alphaproteobacteria</taxon>
        <taxon>Rhodobacterales</taxon>
        <taxon>Roseobacteraceae</taxon>
        <taxon>Ruegeria</taxon>
    </lineage>
</organism>
<dbReference type="InterPro" id="IPR010998">
    <property type="entry name" value="Integrase_recombinase_N"/>
</dbReference>
<dbReference type="EMBL" id="JAOVQN010000003">
    <property type="protein sequence ID" value="MCU9837162.1"/>
    <property type="molecule type" value="Genomic_DNA"/>
</dbReference>
<evidence type="ECO:0000259" key="6">
    <source>
        <dbReference type="Pfam" id="PF22022"/>
    </source>
</evidence>
<dbReference type="Pfam" id="PF22022">
    <property type="entry name" value="Phage_int_M"/>
    <property type="match status" value="1"/>
</dbReference>
<proteinExistence type="inferred from homology"/>
<accession>A0ABT2WPJ9</accession>
<dbReference type="InterPro" id="IPR053876">
    <property type="entry name" value="Phage_int_M"/>
</dbReference>
<gene>
    <name evidence="7" type="ORF">OEZ49_05245</name>
</gene>
<keyword evidence="4" id="KW-0233">DNA recombination</keyword>
<dbReference type="Pfam" id="PF13356">
    <property type="entry name" value="Arm-DNA-bind_3"/>
    <property type="match status" value="1"/>
</dbReference>
<dbReference type="SUPFAM" id="SSF56349">
    <property type="entry name" value="DNA breaking-rejoining enzymes"/>
    <property type="match status" value="1"/>
</dbReference>
<dbReference type="Gene3D" id="3.30.160.390">
    <property type="entry name" value="Integrase, DNA-binding domain"/>
    <property type="match status" value="1"/>
</dbReference>
<dbReference type="PANTHER" id="PTHR30629">
    <property type="entry name" value="PROPHAGE INTEGRASE"/>
    <property type="match status" value="1"/>
</dbReference>
<reference evidence="7 8" key="1">
    <citation type="submission" date="2022-10" db="EMBL/GenBank/DDBJ databases">
        <title>Ruegeria sp. nov., isolated from ocean surface water.</title>
        <authorList>
            <person name="He W."/>
            <person name="Wang L."/>
            <person name="Zhang D.-F."/>
        </authorList>
    </citation>
    <scope>NUCLEOTIDE SEQUENCE [LARGE SCALE GENOMIC DNA]</scope>
    <source>
        <strain evidence="7 8">WL0004</strain>
    </source>
</reference>
<evidence type="ECO:0000256" key="1">
    <source>
        <dbReference type="ARBA" id="ARBA00008857"/>
    </source>
</evidence>
<dbReference type="GO" id="GO:0003677">
    <property type="term" value="F:DNA binding"/>
    <property type="evidence" value="ECO:0007669"/>
    <property type="project" value="UniProtKB-KW"/>
</dbReference>
<keyword evidence="2" id="KW-0229">DNA integration</keyword>
<evidence type="ECO:0000256" key="3">
    <source>
        <dbReference type="ARBA" id="ARBA00023125"/>
    </source>
</evidence>
<dbReference type="InterPro" id="IPR038488">
    <property type="entry name" value="Integrase_DNA-bd_sf"/>
</dbReference>
<evidence type="ECO:0000259" key="5">
    <source>
        <dbReference type="Pfam" id="PF13356"/>
    </source>
</evidence>
<evidence type="ECO:0000256" key="2">
    <source>
        <dbReference type="ARBA" id="ARBA00022908"/>
    </source>
</evidence>
<feature type="domain" description="Integrase DNA-binding" evidence="5">
    <location>
        <begin position="2"/>
        <end position="86"/>
    </location>
</feature>
<evidence type="ECO:0000256" key="4">
    <source>
        <dbReference type="ARBA" id="ARBA00023172"/>
    </source>
</evidence>
<dbReference type="InterPro" id="IPR025166">
    <property type="entry name" value="Integrase_DNA_bind_dom"/>
</dbReference>
<name>A0ABT2WPJ9_9RHOB</name>
<keyword evidence="8" id="KW-1185">Reference proteome</keyword>
<protein>
    <submittedName>
        <fullName evidence="7">Integrase arm-type DNA-binding domain-containing protein</fullName>
    </submittedName>
</protein>
<dbReference type="InterPro" id="IPR013762">
    <property type="entry name" value="Integrase-like_cat_sf"/>
</dbReference>